<reference evidence="1" key="1">
    <citation type="submission" date="2022-11" db="EMBL/GenBank/DDBJ databases">
        <title>Hoeflea poritis sp. nov., isolated from scleractinian coral Porites lutea.</title>
        <authorList>
            <person name="Zhang G."/>
            <person name="Wei Q."/>
            <person name="Cai L."/>
        </authorList>
    </citation>
    <scope>NUCLEOTIDE SEQUENCE</scope>
    <source>
        <strain evidence="1">E7-10</strain>
    </source>
</reference>
<gene>
    <name evidence="1" type="ORF">OOZ53_21730</name>
</gene>
<dbReference type="InterPro" id="IPR011990">
    <property type="entry name" value="TPR-like_helical_dom_sf"/>
</dbReference>
<dbReference type="RefSeq" id="WP_271091836.1">
    <property type="nucleotide sequence ID" value="NZ_JAPJZH010000017.1"/>
</dbReference>
<dbReference type="EMBL" id="JAPJZH010000017">
    <property type="protein sequence ID" value="MDA4847994.1"/>
    <property type="molecule type" value="Genomic_DNA"/>
</dbReference>
<accession>A0ABT4VTH6</accession>
<organism evidence="1 2">
    <name type="scientific">Hoeflea poritis</name>
    <dbReference type="NCBI Taxonomy" id="2993659"/>
    <lineage>
        <taxon>Bacteria</taxon>
        <taxon>Pseudomonadati</taxon>
        <taxon>Pseudomonadota</taxon>
        <taxon>Alphaproteobacteria</taxon>
        <taxon>Hyphomicrobiales</taxon>
        <taxon>Rhizobiaceae</taxon>
        <taxon>Hoeflea</taxon>
    </lineage>
</organism>
<name>A0ABT4VTH6_9HYPH</name>
<evidence type="ECO:0000313" key="2">
    <source>
        <dbReference type="Proteomes" id="UP001148313"/>
    </source>
</evidence>
<dbReference type="Proteomes" id="UP001148313">
    <property type="component" value="Unassembled WGS sequence"/>
</dbReference>
<comment type="caution">
    <text evidence="1">The sequence shown here is derived from an EMBL/GenBank/DDBJ whole genome shotgun (WGS) entry which is preliminary data.</text>
</comment>
<protein>
    <submittedName>
        <fullName evidence="1">Tetratricopeptide repeat protein</fullName>
    </submittedName>
</protein>
<dbReference type="SUPFAM" id="SSF48452">
    <property type="entry name" value="TPR-like"/>
    <property type="match status" value="1"/>
</dbReference>
<keyword evidence="2" id="KW-1185">Reference proteome</keyword>
<proteinExistence type="predicted"/>
<sequence length="424" mass="46413">MSTFFSLAIVVSAGAQDVTYQDILDNPDDLELNYLYAQQQVIKGDLEQAAAALERVLLLQPNWDNARLFYALVLYRLDDMAGAKRELTLLSDRPLSASQSREVNKYLALASAKSKSTRLTGRIAAGFRVDSNPDLTTSSTVDLDGNPLDTDARVDGAFAAGSMLRLESDLPGGTGSYGFVQLNTNLNEQFSVSEADYITGRIRAGASLFHDDLQFTPYGVTQVLALDGQIYRTDYGGGGRVKYTVNPQVSVFAGGEGVYQNYEAISTDSVGSARDGWLAKATGGVSLRPTERNRITARVTGYFKDARNDSYSYDAVEIAASSVFLLGQGQYVLASASYRWQDYDQPDPNYSPTVTREDELFKARLAYGIPLDVMLEKFQLPSSEVTSNVNFQVGVNYLNQDSNIPNFVADSVSADIMLIKRFAN</sequence>
<evidence type="ECO:0000313" key="1">
    <source>
        <dbReference type="EMBL" id="MDA4847994.1"/>
    </source>
</evidence>
<dbReference type="Gene3D" id="1.25.40.10">
    <property type="entry name" value="Tetratricopeptide repeat domain"/>
    <property type="match status" value="1"/>
</dbReference>